<evidence type="ECO:0000313" key="2">
    <source>
        <dbReference type="Proteomes" id="UP001269144"/>
    </source>
</evidence>
<proteinExistence type="predicted"/>
<dbReference type="RefSeq" id="WP_311160393.1">
    <property type="nucleotide sequence ID" value="NZ_JAVQLW010000001.1"/>
</dbReference>
<dbReference type="EMBL" id="JAVQLW010000001">
    <property type="protein sequence ID" value="MDS9468220.1"/>
    <property type="molecule type" value="Genomic_DNA"/>
</dbReference>
<evidence type="ECO:0000313" key="1">
    <source>
        <dbReference type="EMBL" id="MDS9468220.1"/>
    </source>
</evidence>
<protein>
    <submittedName>
        <fullName evidence="1">Uncharacterized protein</fullName>
    </submittedName>
</protein>
<sequence length="756" mass="80521">MPDIVRIKVARRGATGVADATEIRQLTETATQASGTAVVEAGRAIEASAVAETSRSGAVAAQTVAQSERTAAEIARAGAESAALTLGATSYATLSALQAVAGTGNARGYVYADGTDSNNGLYFWGGGIWLKDPLDPRTRIAIIQAITEQVEARIASIFNDDTSRPELVGFSILDESKNVLLGLDTEAWEWLFGLAIRLGIDKPVVTTDNARFLFSIDDEDGYSFFAVTRPDASGDVKLIVGGQEVGGATTTVDESIGEIGQEAAARNAHTLPVPDNYFLANPVTTPGSGWFPIARPTQQAIYLTNGANNAFDLTHMPGGHIADIIANHANLRVWSGIKIEGSIDKVNRGEITARNFMNRSENMLTMNAGDVVRVYAINGNVLVVVLAGSPVFSSEAIPVMDKSILMAGQSNCVNWAETSGPAGFVEGLRDDGWMGSSANRDLSSFFFMEGATGATALFKSDRSDNAHWINDDDPLAWTDGPAMEKCRRALSTGLALGQPAPEVIRWDKDEAETRWLEDGTLSIEEVKAGQAWILTRLRAACIAAGATNPQVIMTLLGSYDSPDVRRRKGGTAARQATLENIAAYDWAHMGGTRYDLQRGPNEIHGNGLGYFNQGYRDGRAFANAMLGQSQNMGPTLVSVTDVGNGQFDAVFTATGRMVMPRGNISQNVAGGPYPYGFTLIAAGGDATDEHIPLLRAEVINETTIRFTADAEDVEGCKLAFPAGYYPEAMSFAFIRDSDARPGVPGLPLVPFISEPL</sequence>
<accession>A0ABU2HT43</accession>
<organism evidence="1 2">
    <name type="scientific">Paracoccus aurantius</name>
    <dbReference type="NCBI Taxonomy" id="3073814"/>
    <lineage>
        <taxon>Bacteria</taxon>
        <taxon>Pseudomonadati</taxon>
        <taxon>Pseudomonadota</taxon>
        <taxon>Alphaproteobacteria</taxon>
        <taxon>Rhodobacterales</taxon>
        <taxon>Paracoccaceae</taxon>
        <taxon>Paracoccus</taxon>
    </lineage>
</organism>
<gene>
    <name evidence="1" type="ORF">RGQ15_11645</name>
</gene>
<reference evidence="2" key="1">
    <citation type="submission" date="2023-07" db="EMBL/GenBank/DDBJ databases">
        <title>Paracoccus sp. MBLB3053 whole genome sequence.</title>
        <authorList>
            <person name="Hwang C.Y."/>
            <person name="Cho E.-S."/>
            <person name="Seo M.-J."/>
        </authorList>
    </citation>
    <scope>NUCLEOTIDE SEQUENCE [LARGE SCALE GENOMIC DNA]</scope>
    <source>
        <strain evidence="2">MBLB3053</strain>
    </source>
</reference>
<name>A0ABU2HT43_9RHOB</name>
<dbReference type="Proteomes" id="UP001269144">
    <property type="component" value="Unassembled WGS sequence"/>
</dbReference>
<keyword evidence="2" id="KW-1185">Reference proteome</keyword>
<comment type="caution">
    <text evidence="1">The sequence shown here is derived from an EMBL/GenBank/DDBJ whole genome shotgun (WGS) entry which is preliminary data.</text>
</comment>